<dbReference type="InterPro" id="IPR024925">
    <property type="entry name" value="Malonyl_CoA-ACP_transAc"/>
</dbReference>
<dbReference type="SMART" id="SM00827">
    <property type="entry name" value="PKS_AT"/>
    <property type="match status" value="1"/>
</dbReference>
<dbReference type="InterPro" id="IPR016035">
    <property type="entry name" value="Acyl_Trfase/lysoPLipase"/>
</dbReference>
<dbReference type="PANTHER" id="PTHR42681">
    <property type="entry name" value="MALONYL-COA-ACYL CARRIER PROTEIN TRANSACYLASE, MITOCHONDRIAL"/>
    <property type="match status" value="1"/>
</dbReference>
<dbReference type="InterPro" id="IPR050858">
    <property type="entry name" value="Mal-CoA-ACP_Trans/PKS_FabD"/>
</dbReference>
<dbReference type="PANTHER" id="PTHR42681:SF1">
    <property type="entry name" value="MALONYL-COA-ACYL CARRIER PROTEIN TRANSACYLASE, MITOCHONDRIAL"/>
    <property type="match status" value="1"/>
</dbReference>
<evidence type="ECO:0000313" key="7">
    <source>
        <dbReference type="Proteomes" id="UP001078443"/>
    </source>
</evidence>
<reference evidence="6" key="1">
    <citation type="submission" date="2022-12" db="EMBL/GenBank/DDBJ databases">
        <authorList>
            <person name="Wang J."/>
        </authorList>
    </citation>
    <scope>NUCLEOTIDE SEQUENCE</scope>
    <source>
        <strain evidence="6">HY-45-18</strain>
    </source>
</reference>
<dbReference type="InterPro" id="IPR004410">
    <property type="entry name" value="Malonyl_CoA-ACP_transAc_FabD"/>
</dbReference>
<dbReference type="Pfam" id="PF00698">
    <property type="entry name" value="Acyl_transf_1"/>
    <property type="match status" value="1"/>
</dbReference>
<dbReference type="GO" id="GO:0004314">
    <property type="term" value="F:[acyl-carrier-protein] S-malonyltransferase activity"/>
    <property type="evidence" value="ECO:0007669"/>
    <property type="project" value="UniProtKB-EC"/>
</dbReference>
<organism evidence="6 7">
    <name type="scientific">Clostridium aestuarii</name>
    <dbReference type="NCBI Taxonomy" id="338193"/>
    <lineage>
        <taxon>Bacteria</taxon>
        <taxon>Bacillati</taxon>
        <taxon>Bacillota</taxon>
        <taxon>Clostridia</taxon>
        <taxon>Eubacteriales</taxon>
        <taxon>Clostridiaceae</taxon>
        <taxon>Clostridium</taxon>
    </lineage>
</organism>
<comment type="similarity">
    <text evidence="4">Belongs to the fabD family.</text>
</comment>
<dbReference type="InterPro" id="IPR014043">
    <property type="entry name" value="Acyl_transferase_dom"/>
</dbReference>
<gene>
    <name evidence="6" type="primary">fabD</name>
    <name evidence="6" type="ORF">OW763_13115</name>
</gene>
<evidence type="ECO:0000256" key="4">
    <source>
        <dbReference type="PIRNR" id="PIRNR000446"/>
    </source>
</evidence>
<dbReference type="EC" id="2.3.1.39" evidence="4"/>
<dbReference type="Proteomes" id="UP001078443">
    <property type="component" value="Unassembled WGS sequence"/>
</dbReference>
<keyword evidence="2 4" id="KW-0012">Acyltransferase</keyword>
<dbReference type="Gene3D" id="3.30.70.250">
    <property type="entry name" value="Malonyl-CoA ACP transacylase, ACP-binding"/>
    <property type="match status" value="1"/>
</dbReference>
<dbReference type="PIRSF" id="PIRSF000446">
    <property type="entry name" value="Mct"/>
    <property type="match status" value="1"/>
</dbReference>
<dbReference type="Gene3D" id="3.40.366.10">
    <property type="entry name" value="Malonyl-Coenzyme A Acyl Carrier Protein, domain 2"/>
    <property type="match status" value="1"/>
</dbReference>
<feature type="domain" description="Malonyl-CoA:ACP transacylase (MAT)" evidence="5">
    <location>
        <begin position="7"/>
        <end position="306"/>
    </location>
</feature>
<dbReference type="InterPro" id="IPR016036">
    <property type="entry name" value="Malonyl_transacylase_ACP-bd"/>
</dbReference>
<dbReference type="SUPFAM" id="SSF52151">
    <property type="entry name" value="FabD/lysophospholipase-like"/>
    <property type="match status" value="1"/>
</dbReference>
<evidence type="ECO:0000313" key="6">
    <source>
        <dbReference type="EMBL" id="MCY6485281.1"/>
    </source>
</evidence>
<dbReference type="SUPFAM" id="SSF55048">
    <property type="entry name" value="Probable ACP-binding domain of malonyl-CoA ACP transacylase"/>
    <property type="match status" value="1"/>
</dbReference>
<keyword evidence="1 4" id="KW-0808">Transferase</keyword>
<dbReference type="NCBIfam" id="TIGR00128">
    <property type="entry name" value="fabD"/>
    <property type="match status" value="1"/>
</dbReference>
<name>A0ABT4D201_9CLOT</name>
<sequence>MSKIAFLFSGQGAQYVGMGKEVYDSIPKCKEIYEKADEALGFSISKLCFEGSKEELDRTENTQPAIVTTSIALLKALEQNNIKADAAAGLSLGEYSALVYSGALNFEDAVRLVKKRGKYMQEAVPQGVGTMAAVLGLDNDKVKEACEACKEIGIVEVANFNCPGQIVIAGEIKAVEVASEKAKELGAKRVIPLTVSAPFHTSMLEPAAEKLYEELKNVNIDDMQVKVMTNVTGDYVKDKSQIKELLRKQVMSSVMWEDIIRNMMNEGIDVFIEIGPGKALSGFVKKINRKATILNIEDLKSLNKTIEKLKEI</sequence>
<comment type="catalytic activity">
    <reaction evidence="3 4">
        <text>holo-[ACP] + malonyl-CoA = malonyl-[ACP] + CoA</text>
        <dbReference type="Rhea" id="RHEA:41792"/>
        <dbReference type="Rhea" id="RHEA-COMP:9623"/>
        <dbReference type="Rhea" id="RHEA-COMP:9685"/>
        <dbReference type="ChEBI" id="CHEBI:57287"/>
        <dbReference type="ChEBI" id="CHEBI:57384"/>
        <dbReference type="ChEBI" id="CHEBI:64479"/>
        <dbReference type="ChEBI" id="CHEBI:78449"/>
        <dbReference type="EC" id="2.3.1.39"/>
    </reaction>
</comment>
<protein>
    <recommendedName>
        <fullName evidence="4">Malonyl CoA-acyl carrier protein transacylase</fullName>
        <ecNumber evidence="4">2.3.1.39</ecNumber>
    </recommendedName>
</protein>
<evidence type="ECO:0000256" key="2">
    <source>
        <dbReference type="ARBA" id="ARBA00023315"/>
    </source>
</evidence>
<keyword evidence="7" id="KW-1185">Reference proteome</keyword>
<dbReference type="InterPro" id="IPR001227">
    <property type="entry name" value="Ac_transferase_dom_sf"/>
</dbReference>
<proteinExistence type="inferred from homology"/>
<comment type="caution">
    <text evidence="6">The sequence shown here is derived from an EMBL/GenBank/DDBJ whole genome shotgun (WGS) entry which is preliminary data.</text>
</comment>
<evidence type="ECO:0000259" key="5">
    <source>
        <dbReference type="SMART" id="SM00827"/>
    </source>
</evidence>
<evidence type="ECO:0000256" key="3">
    <source>
        <dbReference type="ARBA" id="ARBA00048462"/>
    </source>
</evidence>
<dbReference type="EMBL" id="JAPQER010000006">
    <property type="protein sequence ID" value="MCY6485281.1"/>
    <property type="molecule type" value="Genomic_DNA"/>
</dbReference>
<accession>A0ABT4D201</accession>
<evidence type="ECO:0000256" key="1">
    <source>
        <dbReference type="ARBA" id="ARBA00022679"/>
    </source>
</evidence>
<dbReference type="RefSeq" id="WP_268041603.1">
    <property type="nucleotide sequence ID" value="NZ_JAPQER010000006.1"/>
</dbReference>